<feature type="transmembrane region" description="Helical" evidence="8">
    <location>
        <begin position="119"/>
        <end position="136"/>
    </location>
</feature>
<reference evidence="10" key="1">
    <citation type="journal article" date="2019" name="Int. J. Syst. Evol. Microbiol.">
        <title>The Global Catalogue of Microorganisms (GCM) 10K type strain sequencing project: providing services to taxonomists for standard genome sequencing and annotation.</title>
        <authorList>
            <consortium name="The Broad Institute Genomics Platform"/>
            <consortium name="The Broad Institute Genome Sequencing Center for Infectious Disease"/>
            <person name="Wu L."/>
            <person name="Ma J."/>
        </authorList>
    </citation>
    <scope>NUCLEOTIDE SEQUENCE [LARGE SCALE GENOMIC DNA]</scope>
    <source>
        <strain evidence="10">NBRC 108730</strain>
    </source>
</reference>
<dbReference type="PANTHER" id="PTHR30614">
    <property type="entry name" value="MEMBRANE COMPONENT OF AMINO ACID ABC TRANSPORTER"/>
    <property type="match status" value="1"/>
</dbReference>
<dbReference type="PANTHER" id="PTHR30614:SF0">
    <property type="entry name" value="L-CYSTINE TRANSPORT SYSTEM PERMEASE PROTEIN TCYL"/>
    <property type="match status" value="1"/>
</dbReference>
<evidence type="ECO:0000256" key="3">
    <source>
        <dbReference type="ARBA" id="ARBA00022475"/>
    </source>
</evidence>
<evidence type="ECO:0000256" key="5">
    <source>
        <dbReference type="ARBA" id="ARBA00022970"/>
    </source>
</evidence>
<proteinExistence type="predicted"/>
<dbReference type="InterPro" id="IPR043429">
    <property type="entry name" value="ArtM/GltK/GlnP/TcyL/YhdX-like"/>
</dbReference>
<evidence type="ECO:0000256" key="2">
    <source>
        <dbReference type="ARBA" id="ARBA00022448"/>
    </source>
</evidence>
<feature type="transmembrane region" description="Helical" evidence="8">
    <location>
        <begin position="74"/>
        <end position="98"/>
    </location>
</feature>
<protein>
    <recommendedName>
        <fullName evidence="11">ABC transmembrane type-1 domain-containing protein</fullName>
    </recommendedName>
</protein>
<keyword evidence="3" id="KW-1003">Cell membrane</keyword>
<dbReference type="InterPro" id="IPR010065">
    <property type="entry name" value="AA_ABC_transptr_permease_3TM"/>
</dbReference>
<keyword evidence="7 8" id="KW-0472">Membrane</keyword>
<evidence type="ECO:0000256" key="7">
    <source>
        <dbReference type="ARBA" id="ARBA00023136"/>
    </source>
</evidence>
<dbReference type="Gene3D" id="1.10.3720.10">
    <property type="entry name" value="MetI-like"/>
    <property type="match status" value="1"/>
</dbReference>
<evidence type="ECO:0000313" key="9">
    <source>
        <dbReference type="EMBL" id="GMA87877.1"/>
    </source>
</evidence>
<evidence type="ECO:0000313" key="10">
    <source>
        <dbReference type="Proteomes" id="UP001157017"/>
    </source>
</evidence>
<evidence type="ECO:0008006" key="11">
    <source>
        <dbReference type="Google" id="ProtNLM"/>
    </source>
</evidence>
<comment type="subcellular location">
    <subcellularLocation>
        <location evidence="1">Cell membrane</location>
        <topology evidence="1">Multi-pass membrane protein</topology>
    </subcellularLocation>
</comment>
<keyword evidence="10" id="KW-1185">Reference proteome</keyword>
<dbReference type="SUPFAM" id="SSF161098">
    <property type="entry name" value="MetI-like"/>
    <property type="match status" value="1"/>
</dbReference>
<gene>
    <name evidence="9" type="ORF">GCM10025868_31270</name>
</gene>
<keyword evidence="4 8" id="KW-0812">Transmembrane</keyword>
<keyword evidence="2" id="KW-0813">Transport</keyword>
<evidence type="ECO:0000256" key="6">
    <source>
        <dbReference type="ARBA" id="ARBA00022989"/>
    </source>
</evidence>
<dbReference type="CDD" id="cd06261">
    <property type="entry name" value="TM_PBP2"/>
    <property type="match status" value="1"/>
</dbReference>
<keyword evidence="5" id="KW-0029">Amino-acid transport</keyword>
<evidence type="ECO:0000256" key="4">
    <source>
        <dbReference type="ARBA" id="ARBA00022692"/>
    </source>
</evidence>
<evidence type="ECO:0000256" key="1">
    <source>
        <dbReference type="ARBA" id="ARBA00004651"/>
    </source>
</evidence>
<keyword evidence="6 8" id="KW-1133">Transmembrane helix</keyword>
<dbReference type="InterPro" id="IPR035906">
    <property type="entry name" value="MetI-like_sf"/>
</dbReference>
<dbReference type="NCBIfam" id="TIGR01726">
    <property type="entry name" value="HEQRo_perm_3TM"/>
    <property type="match status" value="1"/>
</dbReference>
<comment type="caution">
    <text evidence="9">The sequence shown here is derived from an EMBL/GenBank/DDBJ whole genome shotgun (WGS) entry which is preliminary data.</text>
</comment>
<dbReference type="EMBL" id="BSUZ01000001">
    <property type="protein sequence ID" value="GMA87877.1"/>
    <property type="molecule type" value="Genomic_DNA"/>
</dbReference>
<feature type="transmembrane region" description="Helical" evidence="8">
    <location>
        <begin position="148"/>
        <end position="172"/>
    </location>
</feature>
<evidence type="ECO:0000256" key="8">
    <source>
        <dbReference type="SAM" id="Phobius"/>
    </source>
</evidence>
<feature type="transmembrane region" description="Helical" evidence="8">
    <location>
        <begin position="27"/>
        <end position="45"/>
    </location>
</feature>
<dbReference type="Proteomes" id="UP001157017">
    <property type="component" value="Unassembled WGS sequence"/>
</dbReference>
<name>A0ABQ6JJD3_9ACTN</name>
<accession>A0ABQ6JJD3</accession>
<organism evidence="9 10">
    <name type="scientific">Angustibacter aerolatus</name>
    <dbReference type="NCBI Taxonomy" id="1162965"/>
    <lineage>
        <taxon>Bacteria</taxon>
        <taxon>Bacillati</taxon>
        <taxon>Actinomycetota</taxon>
        <taxon>Actinomycetes</taxon>
        <taxon>Kineosporiales</taxon>
        <taxon>Kineosporiaceae</taxon>
    </lineage>
</organism>
<dbReference type="InterPro" id="IPR000515">
    <property type="entry name" value="MetI-like"/>
</dbReference>
<sequence length="210" mass="22901">MTTAYEVSPLQRERLAYRRRRATRSTLTGLATTVGAAVLVVVVVVRSPGWPRVRSSFFDVQVGWDALPQVLEGLWLNLRVMVVCEIVILAFGLLLAIMRTTRGPVAMPLRAFATGYVDLFRGLPLLLVLYLVGFGVPGLRLTGMPSSVVFWGGAALVLTYSSYVAEVFRAGIESVHPSRSRRPAASACRTAAPCGSWCCRRPPAGCCRRC</sequence>